<dbReference type="EMBL" id="LJRC01000112">
    <property type="protein sequence ID" value="KPY37686.1"/>
    <property type="molecule type" value="Genomic_DNA"/>
</dbReference>
<comment type="caution">
    <text evidence="2">The sequence shown here is derived from an EMBL/GenBank/DDBJ whole genome shotgun (WGS) entry which is preliminary data.</text>
</comment>
<reference evidence="2 3" key="1">
    <citation type="submission" date="2015-09" db="EMBL/GenBank/DDBJ databases">
        <title>Genome announcement of multiple Pseudomonas syringae strains.</title>
        <authorList>
            <person name="Thakur S."/>
            <person name="Wang P.W."/>
            <person name="Gong Y."/>
            <person name="Weir B.S."/>
            <person name="Guttman D.S."/>
        </authorList>
    </citation>
    <scope>NUCLEOTIDE SEQUENCE [LARGE SCALE GENOMIC DNA]</scope>
    <source>
        <strain evidence="2 3">ICMP3956</strain>
    </source>
</reference>
<dbReference type="PATRIC" id="fig|251707.3.peg.3632"/>
<protein>
    <submittedName>
        <fullName evidence="2">Hrp pili protein</fullName>
    </submittedName>
</protein>
<dbReference type="RefSeq" id="WP_057409091.1">
    <property type="nucleotide sequence ID" value="NZ_LJRC01000112.1"/>
</dbReference>
<evidence type="ECO:0000313" key="2">
    <source>
        <dbReference type="EMBL" id="KPY37686.1"/>
    </source>
</evidence>
<proteinExistence type="predicted"/>
<dbReference type="Proteomes" id="UP000050562">
    <property type="component" value="Unassembled WGS sequence"/>
</dbReference>
<accession>A0A0P9Y6Z1</accession>
<dbReference type="AlphaFoldDB" id="A0A0P9Y6Z1"/>
<name>A0A0P9Y6Z1_9PSED</name>
<feature type="region of interest" description="Disordered" evidence="1">
    <location>
        <begin position="41"/>
        <end position="68"/>
    </location>
</feature>
<organism evidence="2 3">
    <name type="scientific">Pseudomonas syringae pv. primulae</name>
    <dbReference type="NCBI Taxonomy" id="251707"/>
    <lineage>
        <taxon>Bacteria</taxon>
        <taxon>Pseudomonadati</taxon>
        <taxon>Pseudomonadota</taxon>
        <taxon>Gammaproteobacteria</taxon>
        <taxon>Pseudomonadales</taxon>
        <taxon>Pseudomonadaceae</taxon>
        <taxon>Pseudomonas</taxon>
    </lineage>
</organism>
<feature type="compositionally biased region" description="Basic and acidic residues" evidence="1">
    <location>
        <begin position="49"/>
        <end position="64"/>
    </location>
</feature>
<sequence length="108" mass="11297">MTITSSLSGFANKVINTGGGVAQGINSGKSAIDRNVALTKNTGSTDSIDATRDTIRSGDKKSAELDTTADSENGLLRETSMLAGFEDKKEALSNQIVASKIRNSVVQF</sequence>
<gene>
    <name evidence="2" type="ORF">ALO52_02737</name>
</gene>
<evidence type="ECO:0000256" key="1">
    <source>
        <dbReference type="SAM" id="MobiDB-lite"/>
    </source>
</evidence>
<evidence type="ECO:0000313" key="3">
    <source>
        <dbReference type="Proteomes" id="UP000050562"/>
    </source>
</evidence>